<comment type="similarity">
    <text evidence="2">Belongs to the sirtuin family. Class I subfamily.</text>
</comment>
<sequence length="322" mass="35336">MALDAELPLDQESIAAFRGSFRKSKHIVIVAGAGLSAASGIPTFRDGGGMWRSLDATALATPEAFQSNPSVVWQFYHYRRTKALQAKPNAAHEILAKLSVRKYMRKVAPEAKSFHLVTQNVDRLSVRALQSFSSRLVPTSSPREINTDTKSDIPATCQPPITFPNSILEMHGRICDVQCTQCDFHQEDLSDPLCPALGAADASFQDYHDAGSKETNIPTEQLPRCPVCGALARPGVVWFGEKPYHLDEINSIVYKADMCLVIGTSSTVRINHSLCGASTLRTAVFVVAVFNLDPSEKDERADFVFRGPCETVLPEIFPELVE</sequence>
<accession>A0A4Y9ZQW7</accession>
<dbReference type="OrthoDB" id="424302at2759"/>
<dbReference type="InterPro" id="IPR003000">
    <property type="entry name" value="Sirtuin"/>
</dbReference>
<dbReference type="STRING" id="135208.A0A4Y9ZQW7"/>
<dbReference type="Gene3D" id="3.40.50.1220">
    <property type="entry name" value="TPP-binding domain"/>
    <property type="match status" value="1"/>
</dbReference>
<dbReference type="Gene3D" id="3.30.1600.10">
    <property type="entry name" value="SIR2/SIRT2 'Small Domain"/>
    <property type="match status" value="1"/>
</dbReference>
<dbReference type="InterPro" id="IPR050134">
    <property type="entry name" value="NAD-dep_sirtuin_deacylases"/>
</dbReference>
<dbReference type="PANTHER" id="PTHR11085">
    <property type="entry name" value="NAD-DEPENDENT PROTEIN DEACYLASE SIRTUIN-5, MITOCHONDRIAL-RELATED"/>
    <property type="match status" value="1"/>
</dbReference>
<dbReference type="InterPro" id="IPR026590">
    <property type="entry name" value="Ssirtuin_cat_dom"/>
</dbReference>
<feature type="active site" description="Proton acceptor" evidence="6">
    <location>
        <position position="171"/>
    </location>
</feature>
<dbReference type="GO" id="GO:0046872">
    <property type="term" value="F:metal ion binding"/>
    <property type="evidence" value="ECO:0007669"/>
    <property type="project" value="UniProtKB-KW"/>
</dbReference>
<keyword evidence="6" id="KW-0479">Metal-binding</keyword>
<gene>
    <name evidence="8" type="ORF">EWM64_g7036</name>
</gene>
<dbReference type="PANTHER" id="PTHR11085:SF10">
    <property type="entry name" value="NAD-DEPENDENT PROTEIN DEACYLASE SIRTUIN-5, MITOCHONDRIAL-RELATED"/>
    <property type="match status" value="1"/>
</dbReference>
<evidence type="ECO:0000256" key="1">
    <source>
        <dbReference type="ARBA" id="ARBA00004173"/>
    </source>
</evidence>
<evidence type="ECO:0000313" key="8">
    <source>
        <dbReference type="EMBL" id="TFY76975.1"/>
    </source>
</evidence>
<feature type="binding site" evidence="6">
    <location>
        <position position="182"/>
    </location>
    <ligand>
        <name>Zn(2+)</name>
        <dbReference type="ChEBI" id="CHEBI:29105"/>
    </ligand>
</feature>
<keyword evidence="9" id="KW-1185">Reference proteome</keyword>
<name>A0A4Y9ZQW7_9AGAM</name>
<dbReference type="GO" id="GO:0070403">
    <property type="term" value="F:NAD+ binding"/>
    <property type="evidence" value="ECO:0007669"/>
    <property type="project" value="InterPro"/>
</dbReference>
<dbReference type="InterPro" id="IPR029035">
    <property type="entry name" value="DHS-like_NAD/FAD-binding_dom"/>
</dbReference>
<comment type="caution">
    <text evidence="8">The sequence shown here is derived from an EMBL/GenBank/DDBJ whole genome shotgun (WGS) entry which is preliminary data.</text>
</comment>
<dbReference type="GO" id="GO:0005739">
    <property type="term" value="C:mitochondrion"/>
    <property type="evidence" value="ECO:0007669"/>
    <property type="project" value="UniProtKB-SubCell"/>
</dbReference>
<dbReference type="InterPro" id="IPR026591">
    <property type="entry name" value="Sirtuin_cat_small_dom_sf"/>
</dbReference>
<feature type="binding site" evidence="6">
    <location>
        <position position="179"/>
    </location>
    <ligand>
        <name>Zn(2+)</name>
        <dbReference type="ChEBI" id="CHEBI:29105"/>
    </ligand>
</feature>
<feature type="binding site" evidence="6">
    <location>
        <position position="225"/>
    </location>
    <ligand>
        <name>Zn(2+)</name>
        <dbReference type="ChEBI" id="CHEBI:29105"/>
    </ligand>
</feature>
<dbReference type="Pfam" id="PF02146">
    <property type="entry name" value="SIR2"/>
    <property type="match status" value="2"/>
</dbReference>
<organism evidence="8 9">
    <name type="scientific">Hericium alpestre</name>
    <dbReference type="NCBI Taxonomy" id="135208"/>
    <lineage>
        <taxon>Eukaryota</taxon>
        <taxon>Fungi</taxon>
        <taxon>Dikarya</taxon>
        <taxon>Basidiomycota</taxon>
        <taxon>Agaricomycotina</taxon>
        <taxon>Agaricomycetes</taxon>
        <taxon>Russulales</taxon>
        <taxon>Hericiaceae</taxon>
        <taxon>Hericium</taxon>
    </lineage>
</organism>
<dbReference type="PROSITE" id="PS50305">
    <property type="entry name" value="SIRTUIN"/>
    <property type="match status" value="1"/>
</dbReference>
<protein>
    <recommendedName>
        <fullName evidence="7">Deacetylase sirtuin-type domain-containing protein</fullName>
    </recommendedName>
</protein>
<keyword evidence="4" id="KW-0520">NAD</keyword>
<evidence type="ECO:0000256" key="5">
    <source>
        <dbReference type="ARBA" id="ARBA00023128"/>
    </source>
</evidence>
<dbReference type="GO" id="GO:0005634">
    <property type="term" value="C:nucleus"/>
    <property type="evidence" value="ECO:0007669"/>
    <property type="project" value="TreeGrafter"/>
</dbReference>
<dbReference type="EMBL" id="SFCI01001035">
    <property type="protein sequence ID" value="TFY76975.1"/>
    <property type="molecule type" value="Genomic_DNA"/>
</dbReference>
<keyword evidence="6" id="KW-0862">Zinc</keyword>
<keyword evidence="5" id="KW-0496">Mitochondrion</keyword>
<feature type="binding site" evidence="6">
    <location>
        <position position="228"/>
    </location>
    <ligand>
        <name>Zn(2+)</name>
        <dbReference type="ChEBI" id="CHEBI:29105"/>
    </ligand>
</feature>
<evidence type="ECO:0000256" key="4">
    <source>
        <dbReference type="ARBA" id="ARBA00023027"/>
    </source>
</evidence>
<dbReference type="GO" id="GO:0017136">
    <property type="term" value="F:histone deacetylase activity, NAD-dependent"/>
    <property type="evidence" value="ECO:0007669"/>
    <property type="project" value="TreeGrafter"/>
</dbReference>
<proteinExistence type="inferred from homology"/>
<reference evidence="8 9" key="1">
    <citation type="submission" date="2019-02" db="EMBL/GenBank/DDBJ databases">
        <title>Genome sequencing of the rare red list fungi Hericium alpestre (H. flagellum).</title>
        <authorList>
            <person name="Buettner E."/>
            <person name="Kellner H."/>
        </authorList>
    </citation>
    <scope>NUCLEOTIDE SEQUENCE [LARGE SCALE GENOMIC DNA]</scope>
    <source>
        <strain evidence="8 9">DSM 108284</strain>
    </source>
</reference>
<evidence type="ECO:0000256" key="2">
    <source>
        <dbReference type="ARBA" id="ARBA00006924"/>
    </source>
</evidence>
<dbReference type="Proteomes" id="UP000298061">
    <property type="component" value="Unassembled WGS sequence"/>
</dbReference>
<comment type="subcellular location">
    <subcellularLocation>
        <location evidence="1">Mitochondrion</location>
    </subcellularLocation>
</comment>
<dbReference type="AlphaFoldDB" id="A0A4Y9ZQW7"/>
<evidence type="ECO:0000259" key="7">
    <source>
        <dbReference type="PROSITE" id="PS50305"/>
    </source>
</evidence>
<evidence type="ECO:0000256" key="6">
    <source>
        <dbReference type="PROSITE-ProRule" id="PRU00236"/>
    </source>
</evidence>
<keyword evidence="3" id="KW-0808">Transferase</keyword>
<feature type="domain" description="Deacetylase sirtuin-type" evidence="7">
    <location>
        <begin position="7"/>
        <end position="322"/>
    </location>
</feature>
<evidence type="ECO:0000256" key="3">
    <source>
        <dbReference type="ARBA" id="ARBA00022679"/>
    </source>
</evidence>
<dbReference type="SUPFAM" id="SSF52467">
    <property type="entry name" value="DHS-like NAD/FAD-binding domain"/>
    <property type="match status" value="1"/>
</dbReference>
<evidence type="ECO:0000313" key="9">
    <source>
        <dbReference type="Proteomes" id="UP000298061"/>
    </source>
</evidence>